<dbReference type="Pfam" id="PF09750">
    <property type="entry name" value="DRY_EERY"/>
    <property type="match status" value="1"/>
</dbReference>
<keyword evidence="3" id="KW-0812">Transmembrane</keyword>
<dbReference type="EMBL" id="MCGT01000008">
    <property type="protein sequence ID" value="ORX57438.1"/>
    <property type="molecule type" value="Genomic_DNA"/>
</dbReference>
<keyword evidence="1" id="KW-0507">mRNA processing</keyword>
<dbReference type="Proteomes" id="UP000242146">
    <property type="component" value="Unassembled WGS sequence"/>
</dbReference>
<dbReference type="GO" id="GO:0008380">
    <property type="term" value="P:RNA splicing"/>
    <property type="evidence" value="ECO:0007669"/>
    <property type="project" value="UniProtKB-KW"/>
</dbReference>
<evidence type="ECO:0000259" key="4">
    <source>
        <dbReference type="SMART" id="SM01141"/>
    </source>
</evidence>
<keyword evidence="3" id="KW-1133">Transmembrane helix</keyword>
<dbReference type="GO" id="GO:0006397">
    <property type="term" value="P:mRNA processing"/>
    <property type="evidence" value="ECO:0007669"/>
    <property type="project" value="UniProtKB-KW"/>
</dbReference>
<evidence type="ECO:0000313" key="6">
    <source>
        <dbReference type="Proteomes" id="UP000242146"/>
    </source>
</evidence>
<accession>A0A1X2GMT5</accession>
<evidence type="ECO:0000256" key="1">
    <source>
        <dbReference type="ARBA" id="ARBA00022664"/>
    </source>
</evidence>
<dbReference type="SMART" id="SM01141">
    <property type="entry name" value="DRY_EERY"/>
    <property type="match status" value="1"/>
</dbReference>
<dbReference type="InterPro" id="IPR029058">
    <property type="entry name" value="AB_hydrolase_fold"/>
</dbReference>
<evidence type="ECO:0000256" key="3">
    <source>
        <dbReference type="SAM" id="Phobius"/>
    </source>
</evidence>
<organism evidence="5 6">
    <name type="scientific">Hesseltinella vesiculosa</name>
    <dbReference type="NCBI Taxonomy" id="101127"/>
    <lineage>
        <taxon>Eukaryota</taxon>
        <taxon>Fungi</taxon>
        <taxon>Fungi incertae sedis</taxon>
        <taxon>Mucoromycota</taxon>
        <taxon>Mucoromycotina</taxon>
        <taxon>Mucoromycetes</taxon>
        <taxon>Mucorales</taxon>
        <taxon>Cunninghamellaceae</taxon>
        <taxon>Hesseltinella</taxon>
    </lineage>
</organism>
<keyword evidence="2" id="KW-0508">mRNA splicing</keyword>
<proteinExistence type="predicted"/>
<feature type="domain" description="Suppressor of white apricot N-terminal" evidence="4">
    <location>
        <begin position="295"/>
        <end position="430"/>
    </location>
</feature>
<dbReference type="InterPro" id="IPR040397">
    <property type="entry name" value="SWAP"/>
</dbReference>
<keyword evidence="6" id="KW-1185">Reference proteome</keyword>
<dbReference type="Gene3D" id="3.40.50.1820">
    <property type="entry name" value="alpha/beta hydrolase"/>
    <property type="match status" value="1"/>
</dbReference>
<dbReference type="STRING" id="101127.A0A1X2GMT5"/>
<keyword evidence="3" id="KW-0472">Membrane</keyword>
<dbReference type="SUPFAM" id="SSF53474">
    <property type="entry name" value="alpha/beta-Hydrolases"/>
    <property type="match status" value="1"/>
</dbReference>
<feature type="transmembrane region" description="Helical" evidence="3">
    <location>
        <begin position="96"/>
        <end position="115"/>
    </location>
</feature>
<protein>
    <recommendedName>
        <fullName evidence="4">Suppressor of white apricot N-terminal domain-containing protein</fullName>
    </recommendedName>
</protein>
<dbReference type="OrthoDB" id="408373at2759"/>
<dbReference type="PANTHER" id="PTHR13161">
    <property type="entry name" value="SPLICING FACTOR SUPPRESSOR OF WHITE APRICOT"/>
    <property type="match status" value="1"/>
</dbReference>
<gene>
    <name evidence="5" type="ORF">DM01DRAFT_1284415</name>
</gene>
<comment type="caution">
    <text evidence="5">The sequence shown here is derived from an EMBL/GenBank/DDBJ whole genome shotgun (WGS) entry which is preliminary data.</text>
</comment>
<evidence type="ECO:0000256" key="2">
    <source>
        <dbReference type="ARBA" id="ARBA00023187"/>
    </source>
</evidence>
<reference evidence="5 6" key="1">
    <citation type="submission" date="2016-07" db="EMBL/GenBank/DDBJ databases">
        <title>Pervasive Adenine N6-methylation of Active Genes in Fungi.</title>
        <authorList>
            <consortium name="DOE Joint Genome Institute"/>
            <person name="Mondo S.J."/>
            <person name="Dannebaum R.O."/>
            <person name="Kuo R.C."/>
            <person name="Labutti K."/>
            <person name="Haridas S."/>
            <person name="Kuo A."/>
            <person name="Salamov A."/>
            <person name="Ahrendt S.R."/>
            <person name="Lipzen A."/>
            <person name="Sullivan W."/>
            <person name="Andreopoulos W.B."/>
            <person name="Clum A."/>
            <person name="Lindquist E."/>
            <person name="Daum C."/>
            <person name="Ramamoorthy G.K."/>
            <person name="Gryganskyi A."/>
            <person name="Culley D."/>
            <person name="Magnuson J.K."/>
            <person name="James T.Y."/>
            <person name="O'Malley M.A."/>
            <person name="Stajich J.E."/>
            <person name="Spatafora J.W."/>
            <person name="Visel A."/>
            <person name="Grigoriev I.V."/>
        </authorList>
    </citation>
    <scope>NUCLEOTIDE SEQUENCE [LARGE SCALE GENOMIC DNA]</scope>
    <source>
        <strain evidence="5 6">NRRL 3301</strain>
    </source>
</reference>
<sequence length="504" mass="58564">MSNSLQQQCRLHRGKIPFYHYTPPTPAKPWTLCFIPGFRSTFQQSQKSMHVYEWAVQHKMGFLAWDHPDEDNSSVQAWVQEGLEIITTQIKTDQRLVLVCASMGMLLGAAVASQLRESPGHRVFGMVGLGGAMQVMDRWQQEIQAPGAVVRDGYWYRPSTYAAEGYYKIPISFVDNTLHGDQSHFLDQLQEIHYNIRWIHGAKDHDVPLRLVTPWLAKLKTLAQVTNYAIDLDLVADGDHRLSRPQDLRRLDGILSTWTDAKANEKKVREIMLDHKRRAERRKAYYESKLGDPKQLLRVVGSNLKLYPNAEQYYYHENSKNLMPWPGDPSIKIDRFDGRALLDEIPPIQSGRCTELKDIEPEDHEELNFERYKDLIEADRLDLTPKERLATIDEEWTKLLDRHKALLAMAQPSRGTSKKKGFGYDYGTEKAETQDLEPPSLLQETDLLTHIHELNDKERAVLKEMGIKYGIRNYFRQLVRAKRERDRELEDLKMKHKVRHQAQN</sequence>
<name>A0A1X2GMT5_9FUNG</name>
<dbReference type="InterPro" id="IPR019147">
    <property type="entry name" value="SWAP_N_domain"/>
</dbReference>
<evidence type="ECO:0000313" key="5">
    <source>
        <dbReference type="EMBL" id="ORX57438.1"/>
    </source>
</evidence>
<dbReference type="AlphaFoldDB" id="A0A1X2GMT5"/>